<evidence type="ECO:0000256" key="2">
    <source>
        <dbReference type="SAM" id="Phobius"/>
    </source>
</evidence>
<dbReference type="AlphaFoldDB" id="A0A7J7R343"/>
<name>A0A7J7R343_RHIFE</name>
<keyword evidence="2" id="KW-1133">Transmembrane helix</keyword>
<keyword evidence="3" id="KW-0732">Signal</keyword>
<sequence>MVKLRGAGALLFVLFLDCWQWSNADRSPSSKNLEEGMAKIFDEILLQVFSSITFDESRRTAGKSMTKRATEETASVAGNSPEPASFLSHVDRISNNGHISEERKRKAPSLFNRAVSEPLTTVDQGRVKPDTQSKAVPCTQLPSFLQRDIVIAAISVAGILAATGLLLLMLTIHSRRKRPLYSPANITYNIFIMNGKTWWQKSQEKDSKKFAGKQKQLNCDSCV</sequence>
<feature type="chain" id="PRO_5029524303" evidence="3">
    <location>
        <begin position="25"/>
        <end position="223"/>
    </location>
</feature>
<evidence type="ECO:0000313" key="5">
    <source>
        <dbReference type="Proteomes" id="UP000585614"/>
    </source>
</evidence>
<organism evidence="4 5">
    <name type="scientific">Rhinolophus ferrumequinum</name>
    <name type="common">Greater horseshoe bat</name>
    <dbReference type="NCBI Taxonomy" id="59479"/>
    <lineage>
        <taxon>Eukaryota</taxon>
        <taxon>Metazoa</taxon>
        <taxon>Chordata</taxon>
        <taxon>Craniata</taxon>
        <taxon>Vertebrata</taxon>
        <taxon>Euteleostomi</taxon>
        <taxon>Mammalia</taxon>
        <taxon>Eutheria</taxon>
        <taxon>Laurasiatheria</taxon>
        <taxon>Chiroptera</taxon>
        <taxon>Yinpterochiroptera</taxon>
        <taxon>Rhinolophoidea</taxon>
        <taxon>Rhinolophidae</taxon>
        <taxon>Rhinolophinae</taxon>
        <taxon>Rhinolophus</taxon>
    </lineage>
</organism>
<comment type="caution">
    <text evidence="4">The sequence shown here is derived from an EMBL/GenBank/DDBJ whole genome shotgun (WGS) entry which is preliminary data.</text>
</comment>
<feature type="region of interest" description="Disordered" evidence="1">
    <location>
        <begin position="60"/>
        <end position="87"/>
    </location>
</feature>
<proteinExistence type="predicted"/>
<accession>A0A7J7R343</accession>
<evidence type="ECO:0000313" key="4">
    <source>
        <dbReference type="EMBL" id="KAF6270395.1"/>
    </source>
</evidence>
<keyword evidence="2" id="KW-0472">Membrane</keyword>
<gene>
    <name evidence="4" type="ORF">mRhiFer1_001863</name>
</gene>
<evidence type="ECO:0000256" key="1">
    <source>
        <dbReference type="SAM" id="MobiDB-lite"/>
    </source>
</evidence>
<evidence type="ECO:0000256" key="3">
    <source>
        <dbReference type="SAM" id="SignalP"/>
    </source>
</evidence>
<protein>
    <submittedName>
        <fullName evidence="4">Uncharacterized protein</fullName>
    </submittedName>
</protein>
<keyword evidence="2" id="KW-0812">Transmembrane</keyword>
<dbReference type="EMBL" id="JACAGC010000032">
    <property type="protein sequence ID" value="KAF6270395.1"/>
    <property type="molecule type" value="Genomic_DNA"/>
</dbReference>
<feature type="transmembrane region" description="Helical" evidence="2">
    <location>
        <begin position="149"/>
        <end position="172"/>
    </location>
</feature>
<dbReference type="Proteomes" id="UP000585614">
    <property type="component" value="Unassembled WGS sequence"/>
</dbReference>
<feature type="signal peptide" evidence="3">
    <location>
        <begin position="1"/>
        <end position="24"/>
    </location>
</feature>
<reference evidence="4 5" key="1">
    <citation type="journal article" date="2020" name="Nature">
        <title>Six reference-quality genomes reveal evolution of bat adaptations.</title>
        <authorList>
            <person name="Jebb D."/>
            <person name="Huang Z."/>
            <person name="Pippel M."/>
            <person name="Hughes G.M."/>
            <person name="Lavrichenko K."/>
            <person name="Devanna P."/>
            <person name="Winkler S."/>
            <person name="Jermiin L.S."/>
            <person name="Skirmuntt E.C."/>
            <person name="Katzourakis A."/>
            <person name="Burkitt-Gray L."/>
            <person name="Ray D.A."/>
            <person name="Sullivan K.A.M."/>
            <person name="Roscito J.G."/>
            <person name="Kirilenko B.M."/>
            <person name="Davalos L.M."/>
            <person name="Corthals A.P."/>
            <person name="Power M.L."/>
            <person name="Jones G."/>
            <person name="Ransome R.D."/>
            <person name="Dechmann D.K.N."/>
            <person name="Locatelli A.G."/>
            <person name="Puechmaille S.J."/>
            <person name="Fedrigo O."/>
            <person name="Jarvis E.D."/>
            <person name="Hiller M."/>
            <person name="Vernes S.C."/>
            <person name="Myers E.W."/>
            <person name="Teeling E.C."/>
        </authorList>
    </citation>
    <scope>NUCLEOTIDE SEQUENCE [LARGE SCALE GENOMIC DNA]</scope>
    <source>
        <strain evidence="4">MRhiFer1</strain>
        <tissue evidence="4">Lung</tissue>
    </source>
</reference>